<protein>
    <submittedName>
        <fullName evidence="2">Uncharacterized protein</fullName>
    </submittedName>
</protein>
<keyword evidence="3" id="KW-1185">Reference proteome</keyword>
<evidence type="ECO:0000313" key="2">
    <source>
        <dbReference type="EMBL" id="GAA0034838.1"/>
    </source>
</evidence>
<name>A0ABN0SK94_9MICO</name>
<dbReference type="EMBL" id="BAAAAF010000002">
    <property type="protein sequence ID" value="GAA0034838.1"/>
    <property type="molecule type" value="Genomic_DNA"/>
</dbReference>
<feature type="transmembrane region" description="Helical" evidence="1">
    <location>
        <begin position="23"/>
        <end position="43"/>
    </location>
</feature>
<reference evidence="2 3" key="1">
    <citation type="submission" date="2024-01" db="EMBL/GenBank/DDBJ databases">
        <title>Characterization of antibiotic resistant novel bacterial strains and their environmental applications.</title>
        <authorList>
            <person name="Manzoor S."/>
            <person name="Abbas S."/>
            <person name="Arshad M."/>
            <person name="Ahmed I."/>
        </authorList>
    </citation>
    <scope>NUCLEOTIDE SEQUENCE [LARGE SCALE GENOMIC DNA]</scope>
    <source>
        <strain evidence="2 3">NCCP-602</strain>
    </source>
</reference>
<evidence type="ECO:0000313" key="3">
    <source>
        <dbReference type="Proteomes" id="UP001498238"/>
    </source>
</evidence>
<accession>A0ABN0SK94</accession>
<keyword evidence="1" id="KW-1133">Transmembrane helix</keyword>
<gene>
    <name evidence="2" type="ORF">NCCP602_07990</name>
</gene>
<dbReference type="RefSeq" id="WP_339391805.1">
    <property type="nucleotide sequence ID" value="NZ_BAAAAF010000002.1"/>
</dbReference>
<keyword evidence="1" id="KW-0472">Membrane</keyword>
<keyword evidence="1" id="KW-0812">Transmembrane</keyword>
<comment type="caution">
    <text evidence="2">The sequence shown here is derived from an EMBL/GenBank/DDBJ whole genome shotgun (WGS) entry which is preliminary data.</text>
</comment>
<organism evidence="2 3">
    <name type="scientific">Brevibacterium metallidurans</name>
    <dbReference type="NCBI Taxonomy" id="1482676"/>
    <lineage>
        <taxon>Bacteria</taxon>
        <taxon>Bacillati</taxon>
        <taxon>Actinomycetota</taxon>
        <taxon>Actinomycetes</taxon>
        <taxon>Micrococcales</taxon>
        <taxon>Brevibacteriaceae</taxon>
        <taxon>Brevibacterium</taxon>
    </lineage>
</organism>
<sequence>MNATLLAAAEEAAGHPELPMEPIFYGLITLSIFITMAIVARSWKGISYRH</sequence>
<dbReference type="Proteomes" id="UP001498238">
    <property type="component" value="Unassembled WGS sequence"/>
</dbReference>
<evidence type="ECO:0000256" key="1">
    <source>
        <dbReference type="SAM" id="Phobius"/>
    </source>
</evidence>
<proteinExistence type="predicted"/>